<organism evidence="2 3">
    <name type="scientific">Roseovarius marisflavi</name>
    <dbReference type="NCBI Taxonomy" id="1054996"/>
    <lineage>
        <taxon>Bacteria</taxon>
        <taxon>Pseudomonadati</taxon>
        <taxon>Pseudomonadota</taxon>
        <taxon>Alphaproteobacteria</taxon>
        <taxon>Rhodobacterales</taxon>
        <taxon>Roseobacteraceae</taxon>
        <taxon>Roseovarius</taxon>
    </lineage>
</organism>
<keyword evidence="3" id="KW-1185">Reference proteome</keyword>
<evidence type="ECO:0000256" key="1">
    <source>
        <dbReference type="SAM" id="MobiDB-lite"/>
    </source>
</evidence>
<protein>
    <submittedName>
        <fullName evidence="2">Uncharacterized protein</fullName>
    </submittedName>
</protein>
<dbReference type="Proteomes" id="UP000184191">
    <property type="component" value="Unassembled WGS sequence"/>
</dbReference>
<feature type="region of interest" description="Disordered" evidence="1">
    <location>
        <begin position="74"/>
        <end position="100"/>
    </location>
</feature>
<dbReference type="AlphaFoldDB" id="A0A1M7A5D6"/>
<name>A0A1M7A5D6_9RHOB</name>
<sequence>MTERGVMPGSLKQAHAHLAGQAGREGLCHGKRHPPISCALPDSVALDSKGAWAATGAAQRARCRIGASRSASALQESLNGSGGHGGTSACSRGKSAKLGR</sequence>
<gene>
    <name evidence="2" type="ORF">SAMN05444414_11259</name>
</gene>
<dbReference type="EMBL" id="FRBN01000012">
    <property type="protein sequence ID" value="SHL37927.1"/>
    <property type="molecule type" value="Genomic_DNA"/>
</dbReference>
<proteinExistence type="predicted"/>
<reference evidence="3" key="1">
    <citation type="submission" date="2016-11" db="EMBL/GenBank/DDBJ databases">
        <authorList>
            <person name="Varghese N."/>
            <person name="Submissions S."/>
        </authorList>
    </citation>
    <scope>NUCLEOTIDE SEQUENCE [LARGE SCALE GENOMIC DNA]</scope>
    <source>
        <strain evidence="3">DSM 29327</strain>
    </source>
</reference>
<dbReference type="STRING" id="1054996.SAMN05444414_11259"/>
<evidence type="ECO:0000313" key="3">
    <source>
        <dbReference type="Proteomes" id="UP000184191"/>
    </source>
</evidence>
<feature type="region of interest" description="Disordered" evidence="1">
    <location>
        <begin position="1"/>
        <end position="27"/>
    </location>
</feature>
<evidence type="ECO:0000313" key="2">
    <source>
        <dbReference type="EMBL" id="SHL37927.1"/>
    </source>
</evidence>
<accession>A0A1M7A5D6</accession>